<feature type="domain" description="Plastocyanin-like" evidence="7">
    <location>
        <begin position="56"/>
        <end position="161"/>
    </location>
</feature>
<dbReference type="InterPro" id="IPR006376">
    <property type="entry name" value="Cu-R_CopA"/>
</dbReference>
<dbReference type="Pfam" id="PF00394">
    <property type="entry name" value="Cu-oxidase"/>
    <property type="match status" value="1"/>
</dbReference>
<reference evidence="8" key="1">
    <citation type="submission" date="2023-07" db="EMBL/GenBank/DDBJ databases">
        <title>Brevundimonas soil sp. nov., isolated from the soil of chemical plant.</title>
        <authorList>
            <person name="Wu N."/>
        </authorList>
    </citation>
    <scope>NUCLEOTIDE SEQUENCE</scope>
    <source>
        <strain evidence="8">XZ-24</strain>
    </source>
</reference>
<dbReference type="NCBIfam" id="TIGR01480">
    <property type="entry name" value="copper_res_A"/>
    <property type="match status" value="1"/>
</dbReference>
<protein>
    <submittedName>
        <fullName evidence="8">Copper resistance system multicopper oxidase</fullName>
    </submittedName>
</protein>
<feature type="chain" id="PRO_5047178155" evidence="4">
    <location>
        <begin position="31"/>
        <end position="594"/>
    </location>
</feature>
<keyword evidence="9" id="KW-1185">Reference proteome</keyword>
<dbReference type="Pfam" id="PF07731">
    <property type="entry name" value="Cu-oxidase_2"/>
    <property type="match status" value="1"/>
</dbReference>
<keyword evidence="2" id="KW-0560">Oxidoreductase</keyword>
<dbReference type="CDD" id="cd13848">
    <property type="entry name" value="CuRO_1_CopA"/>
    <property type="match status" value="1"/>
</dbReference>
<dbReference type="Proteomes" id="UP001169063">
    <property type="component" value="Unassembled WGS sequence"/>
</dbReference>
<keyword evidence="3" id="KW-0186">Copper</keyword>
<dbReference type="InterPro" id="IPR002355">
    <property type="entry name" value="Cu_oxidase_Cu_BS"/>
</dbReference>
<dbReference type="InterPro" id="IPR008972">
    <property type="entry name" value="Cupredoxin"/>
</dbReference>
<accession>A0ABT8SLW3</accession>
<dbReference type="PROSITE" id="PS51318">
    <property type="entry name" value="TAT"/>
    <property type="match status" value="1"/>
</dbReference>
<dbReference type="RefSeq" id="WP_302109976.1">
    <property type="nucleotide sequence ID" value="NZ_JAUKTR010000003.1"/>
</dbReference>
<keyword evidence="4" id="KW-0732">Signal</keyword>
<dbReference type="SUPFAM" id="SSF49503">
    <property type="entry name" value="Cupredoxins"/>
    <property type="match status" value="3"/>
</dbReference>
<evidence type="ECO:0000259" key="7">
    <source>
        <dbReference type="Pfam" id="PF07732"/>
    </source>
</evidence>
<feature type="signal peptide" evidence="4">
    <location>
        <begin position="1"/>
        <end position="30"/>
    </location>
</feature>
<evidence type="ECO:0000313" key="9">
    <source>
        <dbReference type="Proteomes" id="UP001169063"/>
    </source>
</evidence>
<dbReference type="InterPro" id="IPR034284">
    <property type="entry name" value="CuRO_1_CopA"/>
</dbReference>
<proteinExistence type="predicted"/>
<comment type="caution">
    <text evidence="8">The sequence shown here is derived from an EMBL/GenBank/DDBJ whole genome shotgun (WGS) entry which is preliminary data.</text>
</comment>
<feature type="domain" description="Plastocyanin-like" evidence="5">
    <location>
        <begin position="234"/>
        <end position="328"/>
    </location>
</feature>
<dbReference type="InterPro" id="IPR001117">
    <property type="entry name" value="Cu-oxidase_2nd"/>
</dbReference>
<evidence type="ECO:0000256" key="3">
    <source>
        <dbReference type="ARBA" id="ARBA00023008"/>
    </source>
</evidence>
<dbReference type="PANTHER" id="PTHR11709">
    <property type="entry name" value="MULTI-COPPER OXIDASE"/>
    <property type="match status" value="1"/>
</dbReference>
<evidence type="ECO:0000259" key="6">
    <source>
        <dbReference type="Pfam" id="PF07731"/>
    </source>
</evidence>
<dbReference type="InterPro" id="IPR011707">
    <property type="entry name" value="Cu-oxidase-like_N"/>
</dbReference>
<organism evidence="8 9">
    <name type="scientific">Peiella sedimenti</name>
    <dbReference type="NCBI Taxonomy" id="3061083"/>
    <lineage>
        <taxon>Bacteria</taxon>
        <taxon>Pseudomonadati</taxon>
        <taxon>Pseudomonadota</taxon>
        <taxon>Alphaproteobacteria</taxon>
        <taxon>Caulobacterales</taxon>
        <taxon>Caulobacteraceae</taxon>
        <taxon>Peiella</taxon>
    </lineage>
</organism>
<dbReference type="PROSITE" id="PS00079">
    <property type="entry name" value="MULTICOPPER_OXIDASE1"/>
    <property type="match status" value="1"/>
</dbReference>
<evidence type="ECO:0000256" key="1">
    <source>
        <dbReference type="ARBA" id="ARBA00022723"/>
    </source>
</evidence>
<dbReference type="CDD" id="cd13874">
    <property type="entry name" value="CuRO_2_CopA"/>
    <property type="match status" value="1"/>
</dbReference>
<gene>
    <name evidence="8" type="ORF">Q0812_08920</name>
</gene>
<dbReference type="InterPro" id="IPR034279">
    <property type="entry name" value="CuRO_3_CopA"/>
</dbReference>
<dbReference type="InterPro" id="IPR045087">
    <property type="entry name" value="Cu-oxidase_fam"/>
</dbReference>
<dbReference type="Pfam" id="PF07732">
    <property type="entry name" value="Cu-oxidase_3"/>
    <property type="match status" value="1"/>
</dbReference>
<name>A0ABT8SLW3_9CAUL</name>
<dbReference type="PANTHER" id="PTHR11709:SF394">
    <property type="entry name" value="FI03373P-RELATED"/>
    <property type="match status" value="1"/>
</dbReference>
<evidence type="ECO:0000313" key="8">
    <source>
        <dbReference type="EMBL" id="MDO1559547.1"/>
    </source>
</evidence>
<feature type="domain" description="Plastocyanin-like" evidence="6">
    <location>
        <begin position="468"/>
        <end position="588"/>
    </location>
</feature>
<dbReference type="InterPro" id="IPR033138">
    <property type="entry name" value="Cu_oxidase_CS"/>
</dbReference>
<dbReference type="InterPro" id="IPR011706">
    <property type="entry name" value="Cu-oxidase_C"/>
</dbReference>
<keyword evidence="1" id="KW-0479">Metal-binding</keyword>
<dbReference type="CDD" id="cd13896">
    <property type="entry name" value="CuRO_3_CopA"/>
    <property type="match status" value="1"/>
</dbReference>
<evidence type="ECO:0000256" key="4">
    <source>
        <dbReference type="SAM" id="SignalP"/>
    </source>
</evidence>
<evidence type="ECO:0000256" key="2">
    <source>
        <dbReference type="ARBA" id="ARBA00023002"/>
    </source>
</evidence>
<dbReference type="InterPro" id="IPR034282">
    <property type="entry name" value="CuRO_2_CopA"/>
</dbReference>
<sequence length="594" mass="65041">MTNINRRHLLRSAVGGAGLAALSGLLPAWAQTGTGGLPPVLSGEDIRLRVGHSIYRVGGREGHAITINGVLPAPLIRLREGQRVRLHVENGLDEDTSIHWHGLILPFHMDGVPGISFPGIAPGETFTYEFPVLQNGTYWYHSHSGLQEQLGHYGPLVIDPQGQDPVAYDREHVIVLSDWTFLHPHQVIGKLKQEGGYFNRQRLAMLGDPAENTMSAEDRRMWGAMRMDPTDIADVTGSTYTYLINGHGPDDNWTALFRPGERVRLRIINASAMSIFNIRIPGLPVTVVQADGQNVRPVEVDEFQISVAETYDVIVSPPDDRAYTFVAESIDRSGLARATLAPRLGMSAEVPPLRPRPLLSMRDMGMGGMDHGAMGHGSAAAASCPPEHAAMGHCTPGDAGADAEQAMSHDMRDPSLVPSTVTVGVGVDMIAPMPVDRTGDRPLGLEDEPHRVLTYHDLAPLTPFPDKRPPTRSVDIHLTGNMERFMWSFDGRTLNEGTEPIRFARNERVRVNLINNSMMNHPIHLHGHFFEVVTGQAHGDPIKHTVNVMPGGIASFNLTADAPGDWAFHCHLLYHMHAGMMNVVTVRPLDGEGR</sequence>
<dbReference type="EMBL" id="JAUKTR010000003">
    <property type="protein sequence ID" value="MDO1559547.1"/>
    <property type="molecule type" value="Genomic_DNA"/>
</dbReference>
<dbReference type="InterPro" id="IPR006311">
    <property type="entry name" value="TAT_signal"/>
</dbReference>
<dbReference type="Gene3D" id="2.60.40.420">
    <property type="entry name" value="Cupredoxins - blue copper proteins"/>
    <property type="match status" value="3"/>
</dbReference>
<dbReference type="PROSITE" id="PS00080">
    <property type="entry name" value="MULTICOPPER_OXIDASE2"/>
    <property type="match status" value="1"/>
</dbReference>
<evidence type="ECO:0000259" key="5">
    <source>
        <dbReference type="Pfam" id="PF00394"/>
    </source>
</evidence>